<evidence type="ECO:0000256" key="10">
    <source>
        <dbReference type="ARBA" id="ARBA00023004"/>
    </source>
</evidence>
<dbReference type="Gene3D" id="1.10.630.10">
    <property type="entry name" value="Cytochrome P450"/>
    <property type="match status" value="1"/>
</dbReference>
<dbReference type="GO" id="GO:0005506">
    <property type="term" value="F:iron ion binding"/>
    <property type="evidence" value="ECO:0007669"/>
    <property type="project" value="InterPro"/>
</dbReference>
<feature type="binding site" description="axial binding residue" evidence="13">
    <location>
        <position position="453"/>
    </location>
    <ligand>
        <name>heme</name>
        <dbReference type="ChEBI" id="CHEBI:30413"/>
    </ligand>
    <ligandPart>
        <name>Fe</name>
        <dbReference type="ChEBI" id="CHEBI:18248"/>
    </ligandPart>
</feature>
<keyword evidence="12" id="KW-0472">Membrane</keyword>
<keyword evidence="11 14" id="KW-0503">Monooxygenase</keyword>
<dbReference type="CDD" id="cd11056">
    <property type="entry name" value="CYP6-like"/>
    <property type="match status" value="1"/>
</dbReference>
<evidence type="ECO:0000256" key="1">
    <source>
        <dbReference type="ARBA" id="ARBA00001971"/>
    </source>
</evidence>
<dbReference type="PRINTS" id="PR00463">
    <property type="entry name" value="EP450I"/>
</dbReference>
<dbReference type="RefSeq" id="XP_034103309.1">
    <property type="nucleotide sequence ID" value="XM_034247418.2"/>
</dbReference>
<comment type="subcellular location">
    <subcellularLocation>
        <location evidence="3">Endoplasmic reticulum membrane</location>
        <topology evidence="3">Peripheral membrane protein</topology>
    </subcellularLocation>
    <subcellularLocation>
        <location evidence="2">Microsome membrane</location>
        <topology evidence="2">Peripheral membrane protein</topology>
    </subcellularLocation>
</comment>
<keyword evidence="7" id="KW-0256">Endoplasmic reticulum</keyword>
<evidence type="ECO:0000256" key="6">
    <source>
        <dbReference type="ARBA" id="ARBA00022723"/>
    </source>
</evidence>
<dbReference type="PROSITE" id="PS00086">
    <property type="entry name" value="CYTOCHROME_P450"/>
    <property type="match status" value="1"/>
</dbReference>
<dbReference type="GO" id="GO:0020037">
    <property type="term" value="F:heme binding"/>
    <property type="evidence" value="ECO:0007669"/>
    <property type="project" value="InterPro"/>
</dbReference>
<gene>
    <name evidence="16" type="primary">LOC117567423</name>
</gene>
<comment type="similarity">
    <text evidence="4 14">Belongs to the cytochrome P450 family.</text>
</comment>
<evidence type="ECO:0000256" key="9">
    <source>
        <dbReference type="ARBA" id="ARBA00023002"/>
    </source>
</evidence>
<dbReference type="Pfam" id="PF00067">
    <property type="entry name" value="p450"/>
    <property type="match status" value="1"/>
</dbReference>
<comment type="cofactor">
    <cofactor evidence="1 13">
        <name>heme</name>
        <dbReference type="ChEBI" id="CHEBI:30413"/>
    </cofactor>
</comment>
<dbReference type="SUPFAM" id="SSF48264">
    <property type="entry name" value="Cytochrome P450"/>
    <property type="match status" value="1"/>
</dbReference>
<evidence type="ECO:0000256" key="12">
    <source>
        <dbReference type="ARBA" id="ARBA00023136"/>
    </source>
</evidence>
<evidence type="ECO:0000256" key="8">
    <source>
        <dbReference type="ARBA" id="ARBA00022848"/>
    </source>
</evidence>
<keyword evidence="10 13" id="KW-0408">Iron</keyword>
<keyword evidence="8" id="KW-0492">Microsome</keyword>
<dbReference type="GO" id="GO:0005789">
    <property type="term" value="C:endoplasmic reticulum membrane"/>
    <property type="evidence" value="ECO:0007669"/>
    <property type="project" value="UniProtKB-SubCell"/>
</dbReference>
<sequence length="508" mass="58396">MFTELFLILTSVFIALYFWQKRLHSFWERNGVKSIKSEPILGNFRTFLSGKVPLFEQLSLFYNTPGFENEPLIGVNLVKGPGVVIRDVELAKTVMIKKFNFFTNRSMRTDPIHDALGANTLFFSRNPEWKNARSKLTPIFTSGKMKQMYPLMLEVAKELEQTVEKVSSDSAVRIKDICARFTIDNIATIAFGIKANTLKDRNSEFYKFSTDFFNFSLMRVIDSFIIFMLPALASLARVKIFSKGTRDFFIRTITYAINEREKSGVHRNDLIDILVAMKQEDDAKSVKSKNWTPDLDHLVAHAAIFQLAGYETSSSTMTLTLYELALNPDCQERVRAEIKDYFGDQDHISYERLQEMPYLGQVLNETLRKYPVAGFVERECAQPESGEKFTLKPYYDVEVPSGTPFYVPTLAIHRDEKYWPNPDKYDPERFTPENRNNINMDAYMPFGIGPRSCLGMRLALLQTKLGLAHFLRNHSVNKCDKTVDSFKFQINSPVMSSAVDLLVQLQKD</sequence>
<evidence type="ECO:0000256" key="14">
    <source>
        <dbReference type="RuleBase" id="RU000461"/>
    </source>
</evidence>
<dbReference type="GeneID" id="117567423"/>
<keyword evidence="5 13" id="KW-0349">Heme</keyword>
<accession>A0A6P8WK29</accession>
<dbReference type="InterPro" id="IPR002401">
    <property type="entry name" value="Cyt_P450_E_grp-I"/>
</dbReference>
<evidence type="ECO:0000256" key="4">
    <source>
        <dbReference type="ARBA" id="ARBA00010617"/>
    </source>
</evidence>
<dbReference type="InterPro" id="IPR017972">
    <property type="entry name" value="Cyt_P450_CS"/>
</dbReference>
<dbReference type="FunFam" id="1.10.630.10:FF:000042">
    <property type="entry name" value="Cytochrome P450"/>
    <property type="match status" value="1"/>
</dbReference>
<dbReference type="PANTHER" id="PTHR24292">
    <property type="entry name" value="CYTOCHROME P450"/>
    <property type="match status" value="1"/>
</dbReference>
<evidence type="ECO:0000256" key="3">
    <source>
        <dbReference type="ARBA" id="ARBA00004406"/>
    </source>
</evidence>
<keyword evidence="15" id="KW-1185">Reference proteome</keyword>
<proteinExistence type="inferred from homology"/>
<dbReference type="Proteomes" id="UP000515160">
    <property type="component" value="Chromosome 3"/>
</dbReference>
<dbReference type="InterPro" id="IPR050476">
    <property type="entry name" value="Insect_CytP450_Detox"/>
</dbReference>
<evidence type="ECO:0000256" key="5">
    <source>
        <dbReference type="ARBA" id="ARBA00022617"/>
    </source>
</evidence>
<evidence type="ECO:0000256" key="7">
    <source>
        <dbReference type="ARBA" id="ARBA00022824"/>
    </source>
</evidence>
<dbReference type="InterPro" id="IPR036396">
    <property type="entry name" value="Cyt_P450_sf"/>
</dbReference>
<keyword evidence="6 13" id="KW-0479">Metal-binding</keyword>
<name>A0A6P8WK29_DROAB</name>
<evidence type="ECO:0000256" key="11">
    <source>
        <dbReference type="ARBA" id="ARBA00023033"/>
    </source>
</evidence>
<dbReference type="PANTHER" id="PTHR24292:SF45">
    <property type="entry name" value="CYTOCHROME P450 6G1-RELATED"/>
    <property type="match status" value="1"/>
</dbReference>
<dbReference type="OrthoDB" id="2789670at2759"/>
<organism evidence="15 16">
    <name type="scientific">Drosophila albomicans</name>
    <name type="common">Fruit fly</name>
    <dbReference type="NCBI Taxonomy" id="7291"/>
    <lineage>
        <taxon>Eukaryota</taxon>
        <taxon>Metazoa</taxon>
        <taxon>Ecdysozoa</taxon>
        <taxon>Arthropoda</taxon>
        <taxon>Hexapoda</taxon>
        <taxon>Insecta</taxon>
        <taxon>Pterygota</taxon>
        <taxon>Neoptera</taxon>
        <taxon>Endopterygota</taxon>
        <taxon>Diptera</taxon>
        <taxon>Brachycera</taxon>
        <taxon>Muscomorpha</taxon>
        <taxon>Ephydroidea</taxon>
        <taxon>Drosophilidae</taxon>
        <taxon>Drosophila</taxon>
    </lineage>
</organism>
<dbReference type="PRINTS" id="PR00385">
    <property type="entry name" value="P450"/>
</dbReference>
<dbReference type="InterPro" id="IPR001128">
    <property type="entry name" value="Cyt_P450"/>
</dbReference>
<reference evidence="16" key="1">
    <citation type="submission" date="2025-08" db="UniProtKB">
        <authorList>
            <consortium name="RefSeq"/>
        </authorList>
    </citation>
    <scope>IDENTIFICATION</scope>
    <source>
        <strain evidence="16">15112-1751.03</strain>
        <tissue evidence="16">Whole Adult</tissue>
    </source>
</reference>
<dbReference type="AlphaFoldDB" id="A0A6P8WK29"/>
<evidence type="ECO:0000256" key="13">
    <source>
        <dbReference type="PIRSR" id="PIRSR602401-1"/>
    </source>
</evidence>
<dbReference type="GO" id="GO:0004497">
    <property type="term" value="F:monooxygenase activity"/>
    <property type="evidence" value="ECO:0007669"/>
    <property type="project" value="UniProtKB-KW"/>
</dbReference>
<dbReference type="GO" id="GO:0046701">
    <property type="term" value="P:insecticide catabolic process"/>
    <property type="evidence" value="ECO:0007669"/>
    <property type="project" value="TreeGrafter"/>
</dbReference>
<protein>
    <submittedName>
        <fullName evidence="16">Probable cytochrome P450 6w1</fullName>
    </submittedName>
</protein>
<evidence type="ECO:0000313" key="15">
    <source>
        <dbReference type="Proteomes" id="UP000515160"/>
    </source>
</evidence>
<evidence type="ECO:0000313" key="16">
    <source>
        <dbReference type="RefSeq" id="XP_034103309.1"/>
    </source>
</evidence>
<dbReference type="GO" id="GO:0046680">
    <property type="term" value="P:response to DDT"/>
    <property type="evidence" value="ECO:0007669"/>
    <property type="project" value="TreeGrafter"/>
</dbReference>
<dbReference type="GO" id="GO:0016705">
    <property type="term" value="F:oxidoreductase activity, acting on paired donors, with incorporation or reduction of molecular oxygen"/>
    <property type="evidence" value="ECO:0007669"/>
    <property type="project" value="InterPro"/>
</dbReference>
<keyword evidence="9 14" id="KW-0560">Oxidoreductase</keyword>
<evidence type="ECO:0000256" key="2">
    <source>
        <dbReference type="ARBA" id="ARBA00004174"/>
    </source>
</evidence>